<comment type="similarity">
    <text evidence="1">Belongs to the VgrG protein family.</text>
</comment>
<dbReference type="Pfam" id="PF05954">
    <property type="entry name" value="Phage_GPD"/>
    <property type="match status" value="1"/>
</dbReference>
<sequence length="633" mass="67511">MQAANATQAGCLLSISTPFGKDVLLLDGLSGHEAMSTPFHFDLRMRSSNLALDAQAIVGKSASVTLQVPSGSKRYIHGIVTRFAQVGADARHGFYTAELAPRLWLLGLGSDRAIYQNLSALDIVEQVLHKFGIAIELRLKGTYAVREYCVQYDESALQFISRLMEEEGIFYFFTFADGVHTMVLGDSTAAHKPGKTDSHLWYSSDSVAHDQVNRIGAFEMTTGLVEAEQIVADYDYTTAALMTANSAAGSGPASGTRYTFPGRYAKAADGTRTAKLRLAAHQLGQRTGRAGSGICTLTAGASFTLGGHANPAFNVSYVICAVSHSASNDRYANDFDVIPASVAFRPPLVTPKPMVAGTHTALVTGSSGEEIWTDAYGRIKLKFHWDRSATANESSSCWVRVAQTAAGNGWGHLFLPRVGQEVVVSYVDGDPDRPLVTGSVYNRQGTLPVGLPASQTQSVMRSRSSKGGTAGNEIRMDDKLNSEELYFHAQKDLNIAVENALSTTVIAGAETHVVQKGDRTVDVQKGNETHKVKGTRSVDVSGDEIHTNHAAFTRKVSGNYTLKVSGNLVIDVTGSISIKSGTSIQNQAGTSFANKAGTTLSNEALQVESKASAMQTIDGGTMLALKGALVKLN</sequence>
<evidence type="ECO:0000259" key="4">
    <source>
        <dbReference type="Pfam" id="PF22178"/>
    </source>
</evidence>
<gene>
    <name evidence="5" type="ORF">DLM46_20560</name>
</gene>
<dbReference type="Gene3D" id="3.55.50.10">
    <property type="entry name" value="Baseplate protein-like domains"/>
    <property type="match status" value="1"/>
</dbReference>
<dbReference type="EMBL" id="QHKS01000013">
    <property type="protein sequence ID" value="RDK00751.1"/>
    <property type="molecule type" value="Genomic_DNA"/>
</dbReference>
<dbReference type="AlphaFoldDB" id="A0A370N555"/>
<dbReference type="Gene3D" id="4.10.220.110">
    <property type="match status" value="1"/>
</dbReference>
<protein>
    <submittedName>
        <fullName evidence="5">Type VI secretion system tip protein VgrG</fullName>
    </submittedName>
</protein>
<evidence type="ECO:0000256" key="1">
    <source>
        <dbReference type="ARBA" id="ARBA00005558"/>
    </source>
</evidence>
<dbReference type="Proteomes" id="UP000254875">
    <property type="component" value="Unassembled WGS sequence"/>
</dbReference>
<keyword evidence="6" id="KW-1185">Reference proteome</keyword>
<feature type="domain" description="Gp5/Type VI secretion system Vgr C-terminal trimerisation" evidence="4">
    <location>
        <begin position="458"/>
        <end position="570"/>
    </location>
</feature>
<comment type="caution">
    <text evidence="5">The sequence shown here is derived from an EMBL/GenBank/DDBJ whole genome shotgun (WGS) entry which is preliminary data.</text>
</comment>
<proteinExistence type="inferred from homology"/>
<feature type="domain" description="Gp5/Type VI secretion system Vgr protein OB-fold" evidence="3">
    <location>
        <begin position="374"/>
        <end position="441"/>
    </location>
</feature>
<evidence type="ECO:0000313" key="5">
    <source>
        <dbReference type="EMBL" id="RDK00751.1"/>
    </source>
</evidence>
<dbReference type="InterPro" id="IPR006531">
    <property type="entry name" value="Gp5/Vgr_OB"/>
</dbReference>
<evidence type="ECO:0000256" key="2">
    <source>
        <dbReference type="SAM" id="MobiDB-lite"/>
    </source>
</evidence>
<dbReference type="Pfam" id="PF04717">
    <property type="entry name" value="Phage_base_V"/>
    <property type="match status" value="1"/>
</dbReference>
<dbReference type="InterPro" id="IPR037026">
    <property type="entry name" value="Vgr_OB-fold_dom_sf"/>
</dbReference>
<dbReference type="SUPFAM" id="SSF69255">
    <property type="entry name" value="gp5 N-terminal domain-like"/>
    <property type="match status" value="1"/>
</dbReference>
<name>A0A370N555_9BURK</name>
<dbReference type="SUPFAM" id="SSF69349">
    <property type="entry name" value="Phage fibre proteins"/>
    <property type="match status" value="1"/>
</dbReference>
<dbReference type="InterPro" id="IPR017847">
    <property type="entry name" value="T6SS_RhsGE_Vgr_subset"/>
</dbReference>
<evidence type="ECO:0000259" key="3">
    <source>
        <dbReference type="Pfam" id="PF04717"/>
    </source>
</evidence>
<organism evidence="5 6">
    <name type="scientific">Paraburkholderia lacunae</name>
    <dbReference type="NCBI Taxonomy" id="2211104"/>
    <lineage>
        <taxon>Bacteria</taxon>
        <taxon>Pseudomonadati</taxon>
        <taxon>Pseudomonadota</taxon>
        <taxon>Betaproteobacteria</taxon>
        <taxon>Burkholderiales</taxon>
        <taxon>Burkholderiaceae</taxon>
        <taxon>Paraburkholderia</taxon>
    </lineage>
</organism>
<dbReference type="OrthoDB" id="1907165at2"/>
<dbReference type="RefSeq" id="WP_115103221.1">
    <property type="nucleotide sequence ID" value="NZ_QHKS01000013.1"/>
</dbReference>
<dbReference type="InterPro" id="IPR006533">
    <property type="entry name" value="T6SS_Vgr_RhsGE"/>
</dbReference>
<dbReference type="SUPFAM" id="SSF69279">
    <property type="entry name" value="Phage tail proteins"/>
    <property type="match status" value="2"/>
</dbReference>
<dbReference type="NCBIfam" id="TIGR03361">
    <property type="entry name" value="VI_Rhs_Vgr"/>
    <property type="match status" value="1"/>
</dbReference>
<dbReference type="Gene3D" id="2.40.50.230">
    <property type="entry name" value="Gp5 N-terminal domain"/>
    <property type="match status" value="1"/>
</dbReference>
<dbReference type="Gene3D" id="2.30.110.50">
    <property type="match status" value="1"/>
</dbReference>
<evidence type="ECO:0000313" key="6">
    <source>
        <dbReference type="Proteomes" id="UP000254875"/>
    </source>
</evidence>
<dbReference type="InterPro" id="IPR054030">
    <property type="entry name" value="Gp5_Vgr_C"/>
</dbReference>
<reference evidence="6" key="1">
    <citation type="submission" date="2018-05" db="EMBL/GenBank/DDBJ databases">
        <authorList>
            <person name="Feng T."/>
        </authorList>
    </citation>
    <scope>NUCLEOTIDE SEQUENCE [LARGE SCALE GENOMIC DNA]</scope>
    <source>
        <strain evidence="6">S27</strain>
    </source>
</reference>
<feature type="region of interest" description="Disordered" evidence="2">
    <location>
        <begin position="451"/>
        <end position="475"/>
    </location>
</feature>
<dbReference type="Pfam" id="PF22178">
    <property type="entry name" value="Gp5_trimer_C"/>
    <property type="match status" value="1"/>
</dbReference>
<dbReference type="NCBIfam" id="TIGR01646">
    <property type="entry name" value="vgr_GE"/>
    <property type="match status" value="1"/>
</dbReference>
<feature type="compositionally biased region" description="Polar residues" evidence="2">
    <location>
        <begin position="453"/>
        <end position="467"/>
    </location>
</feature>
<accession>A0A370N555</accession>